<dbReference type="Gene3D" id="1.10.10.10">
    <property type="entry name" value="Winged helix-like DNA-binding domain superfamily/Winged helix DNA-binding domain"/>
    <property type="match status" value="1"/>
</dbReference>
<dbReference type="EMBL" id="CACVBM020000044">
    <property type="protein sequence ID" value="CAA7013458.1"/>
    <property type="molecule type" value="Genomic_DNA"/>
</dbReference>
<dbReference type="SUPFAM" id="SSF46785">
    <property type="entry name" value="Winged helix' DNA-binding domain"/>
    <property type="match status" value="1"/>
</dbReference>
<name>A0A6D2HIF3_9BRAS</name>
<comment type="caution">
    <text evidence="2">The sequence shown here is derived from an EMBL/GenBank/DDBJ whole genome shotgun (WGS) entry which is preliminary data.</text>
</comment>
<evidence type="ECO:0000256" key="1">
    <source>
        <dbReference type="SAM" id="MobiDB-lite"/>
    </source>
</evidence>
<organism evidence="2 3">
    <name type="scientific">Microthlaspi erraticum</name>
    <dbReference type="NCBI Taxonomy" id="1685480"/>
    <lineage>
        <taxon>Eukaryota</taxon>
        <taxon>Viridiplantae</taxon>
        <taxon>Streptophyta</taxon>
        <taxon>Embryophyta</taxon>
        <taxon>Tracheophyta</taxon>
        <taxon>Spermatophyta</taxon>
        <taxon>Magnoliopsida</taxon>
        <taxon>eudicotyledons</taxon>
        <taxon>Gunneridae</taxon>
        <taxon>Pentapetalae</taxon>
        <taxon>rosids</taxon>
        <taxon>malvids</taxon>
        <taxon>Brassicales</taxon>
        <taxon>Brassicaceae</taxon>
        <taxon>Coluteocarpeae</taxon>
        <taxon>Microthlaspi</taxon>
    </lineage>
</organism>
<dbReference type="InterPro" id="IPR036388">
    <property type="entry name" value="WH-like_DNA-bd_sf"/>
</dbReference>
<sequence>MANHLNDPITTSLKPDLTEKEEVDEEMATGTWLSASELVVCLAAKPCNPEAPMLLDRMMRQLTSHSILKCWGKATSFSRRGEY</sequence>
<dbReference type="AlphaFoldDB" id="A0A6D2HIF3"/>
<proteinExistence type="predicted"/>
<dbReference type="OrthoDB" id="1194287at2759"/>
<evidence type="ECO:0000313" key="3">
    <source>
        <dbReference type="Proteomes" id="UP000467841"/>
    </source>
</evidence>
<dbReference type="Proteomes" id="UP000467841">
    <property type="component" value="Unassembled WGS sequence"/>
</dbReference>
<dbReference type="InterPro" id="IPR036390">
    <property type="entry name" value="WH_DNA-bd_sf"/>
</dbReference>
<evidence type="ECO:0000313" key="2">
    <source>
        <dbReference type="EMBL" id="CAA7013458.1"/>
    </source>
</evidence>
<gene>
    <name evidence="2" type="ORF">MERR_LOCUS692</name>
</gene>
<accession>A0A6D2HIF3</accession>
<feature type="region of interest" description="Disordered" evidence="1">
    <location>
        <begin position="1"/>
        <end position="23"/>
    </location>
</feature>
<keyword evidence="3" id="KW-1185">Reference proteome</keyword>
<reference evidence="2" key="1">
    <citation type="submission" date="2020-01" db="EMBL/GenBank/DDBJ databases">
        <authorList>
            <person name="Mishra B."/>
        </authorList>
    </citation>
    <scope>NUCLEOTIDE SEQUENCE [LARGE SCALE GENOMIC DNA]</scope>
</reference>
<protein>
    <submittedName>
        <fullName evidence="2">Uncharacterized protein</fullName>
    </submittedName>
</protein>